<dbReference type="RefSeq" id="WP_240831766.1">
    <property type="nucleotide sequence ID" value="NZ_JAKWBL010000004.1"/>
</dbReference>
<comment type="caution">
    <text evidence="2">The sequence shown here is derived from an EMBL/GenBank/DDBJ whole genome shotgun (WGS) entry which is preliminary data.</text>
</comment>
<evidence type="ECO:0000313" key="3">
    <source>
        <dbReference type="Proteomes" id="UP001202248"/>
    </source>
</evidence>
<dbReference type="InterPro" id="IPR001478">
    <property type="entry name" value="PDZ"/>
</dbReference>
<sequence>MENGPKLGIKIQDVESGTGVKVIELEKGSDADKAGLKEGDIIKEANGNAVKNADDLLEEKGTVEAGSTLKLKVDRNGKSHDINVLFSKKIKTADL</sequence>
<evidence type="ECO:0000259" key="1">
    <source>
        <dbReference type="PROSITE" id="PS50106"/>
    </source>
</evidence>
<evidence type="ECO:0000313" key="2">
    <source>
        <dbReference type="EMBL" id="MCH5599733.1"/>
    </source>
</evidence>
<dbReference type="Proteomes" id="UP001202248">
    <property type="component" value="Unassembled WGS sequence"/>
</dbReference>
<dbReference type="Gene3D" id="2.30.42.10">
    <property type="match status" value="1"/>
</dbReference>
<dbReference type="SUPFAM" id="SSF50156">
    <property type="entry name" value="PDZ domain-like"/>
    <property type="match status" value="1"/>
</dbReference>
<reference evidence="2 3" key="1">
    <citation type="submission" date="2022-02" db="EMBL/GenBank/DDBJ databases">
        <authorList>
            <person name="Min J."/>
        </authorList>
    </citation>
    <scope>NUCLEOTIDE SEQUENCE [LARGE SCALE GENOMIC DNA]</scope>
    <source>
        <strain evidence="2 3">GR10-1</strain>
    </source>
</reference>
<name>A0ABS9SN07_9BACT</name>
<dbReference type="EMBL" id="JAKWBL010000004">
    <property type="protein sequence ID" value="MCH5599733.1"/>
    <property type="molecule type" value="Genomic_DNA"/>
</dbReference>
<dbReference type="SMART" id="SM00228">
    <property type="entry name" value="PDZ"/>
    <property type="match status" value="1"/>
</dbReference>
<dbReference type="InterPro" id="IPR036034">
    <property type="entry name" value="PDZ_sf"/>
</dbReference>
<feature type="domain" description="PDZ" evidence="1">
    <location>
        <begin position="1"/>
        <end position="77"/>
    </location>
</feature>
<protein>
    <submittedName>
        <fullName evidence="2">PDZ domain-containing protein</fullName>
    </submittedName>
</protein>
<organism evidence="2 3">
    <name type="scientific">Niabella ginsengisoli</name>
    <dbReference type="NCBI Taxonomy" id="522298"/>
    <lineage>
        <taxon>Bacteria</taxon>
        <taxon>Pseudomonadati</taxon>
        <taxon>Bacteroidota</taxon>
        <taxon>Chitinophagia</taxon>
        <taxon>Chitinophagales</taxon>
        <taxon>Chitinophagaceae</taxon>
        <taxon>Niabella</taxon>
    </lineage>
</organism>
<dbReference type="Pfam" id="PF13180">
    <property type="entry name" value="PDZ_2"/>
    <property type="match status" value="1"/>
</dbReference>
<accession>A0ABS9SN07</accession>
<proteinExistence type="predicted"/>
<gene>
    <name evidence="2" type="ORF">MKP09_18355</name>
</gene>
<keyword evidence="3" id="KW-1185">Reference proteome</keyword>
<dbReference type="PROSITE" id="PS50106">
    <property type="entry name" value="PDZ"/>
    <property type="match status" value="1"/>
</dbReference>